<proteinExistence type="predicted"/>
<keyword evidence="3 5" id="KW-1133">Transmembrane helix</keyword>
<dbReference type="InterPro" id="IPR007300">
    <property type="entry name" value="CidB/LrgB"/>
</dbReference>
<feature type="transmembrane region" description="Helical" evidence="5">
    <location>
        <begin position="204"/>
        <end position="227"/>
    </location>
</feature>
<dbReference type="PANTHER" id="PTHR30249:SF0">
    <property type="entry name" value="PLASTIDAL GLYCOLATE_GLYCERATE TRANSLOCATOR 1, CHLOROPLASTIC"/>
    <property type="match status" value="1"/>
</dbReference>
<evidence type="ECO:0000256" key="1">
    <source>
        <dbReference type="ARBA" id="ARBA00004141"/>
    </source>
</evidence>
<evidence type="ECO:0000256" key="2">
    <source>
        <dbReference type="ARBA" id="ARBA00022692"/>
    </source>
</evidence>
<organism evidence="6 7">
    <name type="scientific">Motilimonas cestriensis</name>
    <dbReference type="NCBI Taxonomy" id="2742685"/>
    <lineage>
        <taxon>Bacteria</taxon>
        <taxon>Pseudomonadati</taxon>
        <taxon>Pseudomonadota</taxon>
        <taxon>Gammaproteobacteria</taxon>
        <taxon>Alteromonadales</taxon>
        <taxon>Alteromonadales genera incertae sedis</taxon>
        <taxon>Motilimonas</taxon>
    </lineage>
</organism>
<feature type="transmembrane region" description="Helical" evidence="5">
    <location>
        <begin position="89"/>
        <end position="110"/>
    </location>
</feature>
<comment type="subcellular location">
    <subcellularLocation>
        <location evidence="1">Membrane</location>
        <topology evidence="1">Multi-pass membrane protein</topology>
    </subcellularLocation>
</comment>
<dbReference type="Proteomes" id="UP001201273">
    <property type="component" value="Unassembled WGS sequence"/>
</dbReference>
<dbReference type="EMBL" id="JAIMJA010000007">
    <property type="protein sequence ID" value="MCE2594884.1"/>
    <property type="molecule type" value="Genomic_DNA"/>
</dbReference>
<evidence type="ECO:0000256" key="5">
    <source>
        <dbReference type="SAM" id="Phobius"/>
    </source>
</evidence>
<evidence type="ECO:0000313" key="6">
    <source>
        <dbReference type="EMBL" id="MCE2594884.1"/>
    </source>
</evidence>
<evidence type="ECO:0000256" key="4">
    <source>
        <dbReference type="ARBA" id="ARBA00023136"/>
    </source>
</evidence>
<dbReference type="PANTHER" id="PTHR30249">
    <property type="entry name" value="PUTATIVE SEROTONIN TRANSPORTER"/>
    <property type="match status" value="1"/>
</dbReference>
<gene>
    <name evidence="6" type="ORF">K6Y31_08660</name>
</gene>
<protein>
    <submittedName>
        <fullName evidence="6">LrgB family protein</fullName>
    </submittedName>
</protein>
<reference evidence="6 7" key="1">
    <citation type="journal article" date="2022" name="Environ. Microbiol. Rep.">
        <title>Eco-phylogenetic analyses reveal divergent evolution of vitamin B12 metabolism in the marine bacterial family 'Psychromonadaceae'.</title>
        <authorList>
            <person name="Jin X."/>
            <person name="Yang Y."/>
            <person name="Cao H."/>
            <person name="Gao B."/>
            <person name="Zhao Z."/>
        </authorList>
    </citation>
    <scope>NUCLEOTIDE SEQUENCE [LARGE SCALE GENOMIC DNA]</scope>
    <source>
        <strain evidence="6 7">MKS20</strain>
    </source>
</reference>
<feature type="transmembrane region" description="Helical" evidence="5">
    <location>
        <begin position="141"/>
        <end position="161"/>
    </location>
</feature>
<name>A0ABS8W7C6_9GAMM</name>
<evidence type="ECO:0000256" key="3">
    <source>
        <dbReference type="ARBA" id="ARBA00022989"/>
    </source>
</evidence>
<keyword evidence="7" id="KW-1185">Reference proteome</keyword>
<feature type="transmembrane region" description="Helical" evidence="5">
    <location>
        <begin position="28"/>
        <end position="48"/>
    </location>
</feature>
<keyword evidence="2 5" id="KW-0812">Transmembrane</keyword>
<comment type="caution">
    <text evidence="6">The sequence shown here is derived from an EMBL/GenBank/DDBJ whole genome shotgun (WGS) entry which is preliminary data.</text>
</comment>
<dbReference type="Pfam" id="PF04172">
    <property type="entry name" value="LrgB"/>
    <property type="match status" value="1"/>
</dbReference>
<keyword evidence="4 5" id="KW-0472">Membrane</keyword>
<accession>A0ABS8W7C6</accession>
<sequence length="229" mass="24384">MMFWLALPLTLLCFFSFRKLYQLFPFPLFNPVLLSLLSLIALLVILDIPYTDYATGSAPLSWLLEPAVVALALPLYQQAQQIRKQLKPIFIACTIGVTSSLLIVIPLAWVMGADQSVIASLAPQSVTTPVAMGITQSLGGIPALTAAVVIIVGIVGAAFGLPFLNRIGVKDDASQGLAMGAAAHALGTARAIEHSEQHGAYSSLALILCAVLMAFLAPLIFAFYMLFLP</sequence>
<evidence type="ECO:0000313" key="7">
    <source>
        <dbReference type="Proteomes" id="UP001201273"/>
    </source>
</evidence>